<dbReference type="AlphaFoldDB" id="A0A926DDP3"/>
<keyword evidence="4" id="KW-1185">Reference proteome</keyword>
<comment type="caution">
    <text evidence="3">The sequence shown here is derived from an EMBL/GenBank/DDBJ whole genome shotgun (WGS) entry which is preliminary data.</text>
</comment>
<evidence type="ECO:0000313" key="4">
    <source>
        <dbReference type="Proteomes" id="UP000620366"/>
    </source>
</evidence>
<name>A0A926DDP3_9FIRM</name>
<feature type="domain" description="HTH cro/C1-type" evidence="2">
    <location>
        <begin position="8"/>
        <end position="62"/>
    </location>
</feature>
<organism evidence="3 4">
    <name type="scientific">Feifania hominis</name>
    <dbReference type="NCBI Taxonomy" id="2763660"/>
    <lineage>
        <taxon>Bacteria</taxon>
        <taxon>Bacillati</taxon>
        <taxon>Bacillota</taxon>
        <taxon>Clostridia</taxon>
        <taxon>Eubacteriales</taxon>
        <taxon>Feifaniaceae</taxon>
        <taxon>Feifania</taxon>
    </lineage>
</organism>
<dbReference type="Gene3D" id="1.10.260.40">
    <property type="entry name" value="lambda repressor-like DNA-binding domains"/>
    <property type="match status" value="1"/>
</dbReference>
<dbReference type="SMART" id="SM00530">
    <property type="entry name" value="HTH_XRE"/>
    <property type="match status" value="1"/>
</dbReference>
<dbReference type="PROSITE" id="PS50943">
    <property type="entry name" value="HTH_CROC1"/>
    <property type="match status" value="1"/>
</dbReference>
<accession>A0A926DDP3</accession>
<evidence type="ECO:0000256" key="1">
    <source>
        <dbReference type="ARBA" id="ARBA00023125"/>
    </source>
</evidence>
<evidence type="ECO:0000259" key="2">
    <source>
        <dbReference type="PROSITE" id="PS50943"/>
    </source>
</evidence>
<dbReference type="RefSeq" id="WP_249299686.1">
    <property type="nucleotide sequence ID" value="NZ_JACRSP010000002.1"/>
</dbReference>
<sequence>MEEVSKRLRDLREDGDYTQSQIAEVLKIQRQMYRRYESGETDLPIRHLKTLCLFYHVSSDYLIGLSDDHSEVYK</sequence>
<dbReference type="Proteomes" id="UP000620366">
    <property type="component" value="Unassembled WGS sequence"/>
</dbReference>
<dbReference type="EMBL" id="JACRSP010000002">
    <property type="protein sequence ID" value="MBC8535946.1"/>
    <property type="molecule type" value="Genomic_DNA"/>
</dbReference>
<dbReference type="InterPro" id="IPR001387">
    <property type="entry name" value="Cro/C1-type_HTH"/>
</dbReference>
<keyword evidence="1" id="KW-0238">DNA-binding</keyword>
<dbReference type="CDD" id="cd00093">
    <property type="entry name" value="HTH_XRE"/>
    <property type="match status" value="1"/>
</dbReference>
<gene>
    <name evidence="3" type="ORF">H8695_04485</name>
</gene>
<dbReference type="Pfam" id="PF01381">
    <property type="entry name" value="HTH_3"/>
    <property type="match status" value="1"/>
</dbReference>
<dbReference type="PANTHER" id="PTHR46558">
    <property type="entry name" value="TRACRIPTIONAL REGULATORY PROTEIN-RELATED-RELATED"/>
    <property type="match status" value="1"/>
</dbReference>
<proteinExistence type="predicted"/>
<dbReference type="SUPFAM" id="SSF47413">
    <property type="entry name" value="lambda repressor-like DNA-binding domains"/>
    <property type="match status" value="1"/>
</dbReference>
<dbReference type="InterPro" id="IPR010982">
    <property type="entry name" value="Lambda_DNA-bd_dom_sf"/>
</dbReference>
<dbReference type="GO" id="GO:0003677">
    <property type="term" value="F:DNA binding"/>
    <property type="evidence" value="ECO:0007669"/>
    <property type="project" value="UniProtKB-KW"/>
</dbReference>
<evidence type="ECO:0000313" key="3">
    <source>
        <dbReference type="EMBL" id="MBC8535946.1"/>
    </source>
</evidence>
<dbReference type="PANTHER" id="PTHR46558:SF11">
    <property type="entry name" value="HTH-TYPE TRANSCRIPTIONAL REGULATOR XRE"/>
    <property type="match status" value="1"/>
</dbReference>
<protein>
    <submittedName>
        <fullName evidence="3">Helix-turn-helix transcriptional regulator</fullName>
    </submittedName>
</protein>
<reference evidence="3" key="1">
    <citation type="submission" date="2020-08" db="EMBL/GenBank/DDBJ databases">
        <title>Genome public.</title>
        <authorList>
            <person name="Liu C."/>
            <person name="Sun Q."/>
        </authorList>
    </citation>
    <scope>NUCLEOTIDE SEQUENCE</scope>
    <source>
        <strain evidence="3">BX7</strain>
    </source>
</reference>